<name>A0A381QNH7_9ZZZZ</name>
<dbReference type="PANTHER" id="PTHR40940">
    <property type="entry name" value="PROTEIN BATD-RELATED"/>
    <property type="match status" value="1"/>
</dbReference>
<dbReference type="Pfam" id="PF13584">
    <property type="entry name" value="BatD"/>
    <property type="match status" value="1"/>
</dbReference>
<reference evidence="1" key="1">
    <citation type="submission" date="2018-05" db="EMBL/GenBank/DDBJ databases">
        <authorList>
            <person name="Lanie J.A."/>
            <person name="Ng W.-L."/>
            <person name="Kazmierczak K.M."/>
            <person name="Andrzejewski T.M."/>
            <person name="Davidsen T.M."/>
            <person name="Wayne K.J."/>
            <person name="Tettelin H."/>
            <person name="Glass J.I."/>
            <person name="Rusch D."/>
            <person name="Podicherti R."/>
            <person name="Tsui H.-C.T."/>
            <person name="Winkler M.E."/>
        </authorList>
    </citation>
    <scope>NUCLEOTIDE SEQUENCE</scope>
</reference>
<dbReference type="PANTHER" id="PTHR40940:SF1">
    <property type="entry name" value="PROTEIN BATD"/>
    <property type="match status" value="1"/>
</dbReference>
<evidence type="ECO:0000313" key="1">
    <source>
        <dbReference type="EMBL" id="SUZ80388.1"/>
    </source>
</evidence>
<accession>A0A381QNH7</accession>
<feature type="non-terminal residue" evidence="1">
    <location>
        <position position="1"/>
    </location>
</feature>
<proteinExistence type="predicted"/>
<gene>
    <name evidence="1" type="ORF">METZ01_LOCUS33242</name>
</gene>
<protein>
    <submittedName>
        <fullName evidence="1">Uncharacterized protein</fullName>
    </submittedName>
</protein>
<sequence>VYFGLNSYAFGAKVTASVDATSISQNDVIMFKIEAKDAESNPKVDITPLLKNFSVVSGPSQQTSMSWINGKMQTSRNLTWTLVPMKTGTLTIPSLSVSVGNKSFRTKTIRMKVSRGKQLAAAKDLFLTMELDKSEVYPGEQVT</sequence>
<feature type="non-terminal residue" evidence="1">
    <location>
        <position position="143"/>
    </location>
</feature>
<organism evidence="1">
    <name type="scientific">marine metagenome</name>
    <dbReference type="NCBI Taxonomy" id="408172"/>
    <lineage>
        <taxon>unclassified sequences</taxon>
        <taxon>metagenomes</taxon>
        <taxon>ecological metagenomes</taxon>
    </lineage>
</organism>
<dbReference type="AlphaFoldDB" id="A0A381QNH7"/>
<dbReference type="EMBL" id="UINC01001426">
    <property type="protein sequence ID" value="SUZ80388.1"/>
    <property type="molecule type" value="Genomic_DNA"/>
</dbReference>
<dbReference type="InterPro" id="IPR025738">
    <property type="entry name" value="BatD"/>
</dbReference>